<feature type="compositionally biased region" description="Basic and acidic residues" evidence="1">
    <location>
        <begin position="58"/>
        <end position="67"/>
    </location>
</feature>
<keyword evidence="2" id="KW-0472">Membrane</keyword>
<evidence type="ECO:0000313" key="4">
    <source>
        <dbReference type="Proteomes" id="UP000223968"/>
    </source>
</evidence>
<gene>
    <name evidence="3" type="ORF">AJ79_02560</name>
</gene>
<comment type="caution">
    <text evidence="3">The sequence shown here is derived from an EMBL/GenBank/DDBJ whole genome shotgun (WGS) entry which is preliminary data.</text>
</comment>
<reference evidence="3 4" key="1">
    <citation type="submission" date="2017-10" db="EMBL/GenBank/DDBJ databases">
        <title>Comparative genomics in systemic dimorphic fungi from Ajellomycetaceae.</title>
        <authorList>
            <person name="Munoz J.F."/>
            <person name="Mcewen J.G."/>
            <person name="Clay O.K."/>
            <person name="Cuomo C.A."/>
        </authorList>
    </citation>
    <scope>NUCLEOTIDE SEQUENCE [LARGE SCALE GENOMIC DNA]</scope>
    <source>
        <strain evidence="3 4">UAMH5409</strain>
    </source>
</reference>
<protein>
    <submittedName>
        <fullName evidence="3">Uncharacterized protein</fullName>
    </submittedName>
</protein>
<dbReference type="Proteomes" id="UP000223968">
    <property type="component" value="Unassembled WGS sequence"/>
</dbReference>
<feature type="compositionally biased region" description="Basic and acidic residues" evidence="1">
    <location>
        <begin position="158"/>
        <end position="173"/>
    </location>
</feature>
<feature type="compositionally biased region" description="Basic residues" evidence="1">
    <location>
        <begin position="207"/>
        <end position="216"/>
    </location>
</feature>
<feature type="transmembrane region" description="Helical" evidence="2">
    <location>
        <begin position="12"/>
        <end position="37"/>
    </location>
</feature>
<dbReference type="AlphaFoldDB" id="A0A2B7Y1X6"/>
<accession>A0A2B7Y1X6</accession>
<keyword evidence="2" id="KW-0812">Transmembrane</keyword>
<proteinExistence type="predicted"/>
<evidence type="ECO:0000313" key="3">
    <source>
        <dbReference type="EMBL" id="PGH15195.1"/>
    </source>
</evidence>
<evidence type="ECO:0000256" key="2">
    <source>
        <dbReference type="SAM" id="Phobius"/>
    </source>
</evidence>
<keyword evidence="2" id="KW-1133">Transmembrane helix</keyword>
<evidence type="ECO:0000256" key="1">
    <source>
        <dbReference type="SAM" id="MobiDB-lite"/>
    </source>
</evidence>
<feature type="region of interest" description="Disordered" evidence="1">
    <location>
        <begin position="115"/>
        <end position="216"/>
    </location>
</feature>
<feature type="region of interest" description="Disordered" evidence="1">
    <location>
        <begin position="58"/>
        <end position="94"/>
    </location>
</feature>
<name>A0A2B7Y1X6_9EURO</name>
<feature type="compositionally biased region" description="Polar residues" evidence="1">
    <location>
        <begin position="71"/>
        <end position="82"/>
    </location>
</feature>
<keyword evidence="4" id="KW-1185">Reference proteome</keyword>
<feature type="compositionally biased region" description="Basic and acidic residues" evidence="1">
    <location>
        <begin position="180"/>
        <end position="190"/>
    </location>
</feature>
<organism evidence="3 4">
    <name type="scientific">Helicocarpus griseus UAMH5409</name>
    <dbReference type="NCBI Taxonomy" id="1447875"/>
    <lineage>
        <taxon>Eukaryota</taxon>
        <taxon>Fungi</taxon>
        <taxon>Dikarya</taxon>
        <taxon>Ascomycota</taxon>
        <taxon>Pezizomycotina</taxon>
        <taxon>Eurotiomycetes</taxon>
        <taxon>Eurotiomycetidae</taxon>
        <taxon>Onygenales</taxon>
        <taxon>Ajellomycetaceae</taxon>
        <taxon>Helicocarpus</taxon>
    </lineage>
</organism>
<dbReference type="EMBL" id="PDNB01000027">
    <property type="protein sequence ID" value="PGH15195.1"/>
    <property type="molecule type" value="Genomic_DNA"/>
</dbReference>
<sequence>MAGISQEAINGWTVASMVFIVFLIVIMLFFLVKGLYVPRAHVRHQRRVETLYAHTDDSGERSRRWYDQGEESQGSSELQQPASAHLPNPGLNRIERKESRRAEMRFQPYEIVSDEENGYGGMRRTGNETSNLDRDIEGQNPHGDVNPYEASYPPHGTEGSRRNHGDAFSKPEIETASSEYDTHEQTDQHETPFLGQCYHQDRDTDHPKRKWFSQLD</sequence>